<organism evidence="1 2">
    <name type="scientific">Prunus persica</name>
    <name type="common">Peach</name>
    <name type="synonym">Amygdalus persica</name>
    <dbReference type="NCBI Taxonomy" id="3760"/>
    <lineage>
        <taxon>Eukaryota</taxon>
        <taxon>Viridiplantae</taxon>
        <taxon>Streptophyta</taxon>
        <taxon>Embryophyta</taxon>
        <taxon>Tracheophyta</taxon>
        <taxon>Spermatophyta</taxon>
        <taxon>Magnoliopsida</taxon>
        <taxon>eudicotyledons</taxon>
        <taxon>Gunneridae</taxon>
        <taxon>Pentapetalae</taxon>
        <taxon>rosids</taxon>
        <taxon>fabids</taxon>
        <taxon>Rosales</taxon>
        <taxon>Rosaceae</taxon>
        <taxon>Amygdaloideae</taxon>
        <taxon>Amygdaleae</taxon>
        <taxon>Prunus</taxon>
    </lineage>
</organism>
<evidence type="ECO:0000313" key="1">
    <source>
        <dbReference type="EMBL" id="ONI24046.1"/>
    </source>
</evidence>
<protein>
    <submittedName>
        <fullName evidence="1">Uncharacterized protein</fullName>
    </submittedName>
</protein>
<name>A0A251QJN3_PRUPE</name>
<dbReference type="Proteomes" id="UP000006882">
    <property type="component" value="Chromosome G2"/>
</dbReference>
<dbReference type="AlphaFoldDB" id="A0A251QJN3"/>
<accession>A0A251QJN3</accession>
<dbReference type="EMBL" id="CM007652">
    <property type="protein sequence ID" value="ONI24046.1"/>
    <property type="molecule type" value="Genomic_DNA"/>
</dbReference>
<evidence type="ECO:0000313" key="2">
    <source>
        <dbReference type="Proteomes" id="UP000006882"/>
    </source>
</evidence>
<reference evidence="1 2" key="1">
    <citation type="journal article" date="2013" name="Nat. Genet.">
        <title>The high-quality draft genome of peach (Prunus persica) identifies unique patterns of genetic diversity, domestication and genome evolution.</title>
        <authorList>
            <consortium name="International Peach Genome Initiative"/>
            <person name="Verde I."/>
            <person name="Abbott A.G."/>
            <person name="Scalabrin S."/>
            <person name="Jung S."/>
            <person name="Shu S."/>
            <person name="Marroni F."/>
            <person name="Zhebentyayeva T."/>
            <person name="Dettori M.T."/>
            <person name="Grimwood J."/>
            <person name="Cattonaro F."/>
            <person name="Zuccolo A."/>
            <person name="Rossini L."/>
            <person name="Jenkins J."/>
            <person name="Vendramin E."/>
            <person name="Meisel L.A."/>
            <person name="Decroocq V."/>
            <person name="Sosinski B."/>
            <person name="Prochnik S."/>
            <person name="Mitros T."/>
            <person name="Policriti A."/>
            <person name="Cipriani G."/>
            <person name="Dondini L."/>
            <person name="Ficklin S."/>
            <person name="Goodstein D.M."/>
            <person name="Xuan P."/>
            <person name="Del Fabbro C."/>
            <person name="Aramini V."/>
            <person name="Copetti D."/>
            <person name="Gonzalez S."/>
            <person name="Horner D.S."/>
            <person name="Falchi R."/>
            <person name="Lucas S."/>
            <person name="Mica E."/>
            <person name="Maldonado J."/>
            <person name="Lazzari B."/>
            <person name="Bielenberg D."/>
            <person name="Pirona R."/>
            <person name="Miculan M."/>
            <person name="Barakat A."/>
            <person name="Testolin R."/>
            <person name="Stella A."/>
            <person name="Tartarini S."/>
            <person name="Tonutti P."/>
            <person name="Arus P."/>
            <person name="Orellana A."/>
            <person name="Wells C."/>
            <person name="Main D."/>
            <person name="Vizzotto G."/>
            <person name="Silva H."/>
            <person name="Salamini F."/>
            <person name="Schmutz J."/>
            <person name="Morgante M."/>
            <person name="Rokhsar D.S."/>
        </authorList>
    </citation>
    <scope>NUCLEOTIDE SEQUENCE [LARGE SCALE GENOMIC DNA]</scope>
    <source>
        <strain evidence="2">cv. Nemared</strain>
    </source>
</reference>
<proteinExistence type="predicted"/>
<dbReference type="Gramene" id="ONI24046">
    <property type="protein sequence ID" value="ONI24046"/>
    <property type="gene ID" value="PRUPE_2G221000"/>
</dbReference>
<sequence>MKALLKTAKTGNKVKIKEAATIKSPSWKIIGIGLYQPIGMGCKPSSSSGHYQGKAKFVRYLFHLVPIFTKNGSQPQNHNSALHTAHKGTLSEMRMGWNL</sequence>
<gene>
    <name evidence="1" type="ORF">PRUPE_2G221000</name>
</gene>
<keyword evidence="2" id="KW-1185">Reference proteome</keyword>